<feature type="transmembrane region" description="Helical" evidence="9">
    <location>
        <begin position="332"/>
        <end position="352"/>
    </location>
</feature>
<evidence type="ECO:0000256" key="5">
    <source>
        <dbReference type="ARBA" id="ARBA00022989"/>
    </source>
</evidence>
<evidence type="ECO:0000256" key="9">
    <source>
        <dbReference type="SAM" id="Phobius"/>
    </source>
</evidence>
<dbReference type="OrthoDB" id="4540492at2759"/>
<feature type="transmembrane region" description="Helical" evidence="9">
    <location>
        <begin position="493"/>
        <end position="512"/>
    </location>
</feature>
<dbReference type="InterPro" id="IPR003663">
    <property type="entry name" value="Sugar/inositol_transpt"/>
</dbReference>
<dbReference type="InterPro" id="IPR020846">
    <property type="entry name" value="MFS_dom"/>
</dbReference>
<name>A0A2N5T041_9BASI</name>
<feature type="transmembrane region" description="Helical" evidence="9">
    <location>
        <begin position="12"/>
        <end position="31"/>
    </location>
</feature>
<sequence>MGGGPTQHQELAMHFFFAVLWILISAFSYGYHISALNGAQDVITCRSSNHHLSHRIQSHSLSLLAPCIPMSDNLFGLLTSSYTVGGFLGSVYASKLAESRGKRNTLVISALSIAVGSLLMSISNFFSVILIGRTIIGIGCGINTVLVPIYLSHISPIQIRGSVGVMNQLAIVIGIFTAQLISLPLSTPFIWRWIFIISVALSTLQLISAPLVNENYNHRDEHEHLTANSTSGAHLDRHHPTTTTTTTHSPALDSEATDDILDPPQQSITSDSSYHHHLERATLLGHTENDQPHSNQHLPILKDSASSTDSISLAQLFHHWKRDPALASGMKVLLITQVAQQLSGINAVLYYSTSIMKSVLPTQAIYISLFITAINVIMTFPPIFLVDKVGRKSLLLISACSMAITSFILGFSINYEIAHISSLAIILFVASFSVGLGPIPFVILSEVVPSYAVGAAGSLGLALNWASNFLVGLVFLPLRNLMASPDGDGDGNVFFIFTVFGIISSSLINKMYHHQV</sequence>
<keyword evidence="3" id="KW-0813">Transport</keyword>
<feature type="transmembrane region" description="Helical" evidence="9">
    <location>
        <begin position="74"/>
        <end position="93"/>
    </location>
</feature>
<evidence type="ECO:0000256" key="1">
    <source>
        <dbReference type="ARBA" id="ARBA00004141"/>
    </source>
</evidence>
<dbReference type="SUPFAM" id="SSF103473">
    <property type="entry name" value="MFS general substrate transporter"/>
    <property type="match status" value="1"/>
</dbReference>
<comment type="catalytic activity">
    <reaction evidence="7">
        <text>myo-inositol(out) + H(+)(out) = myo-inositol(in) + H(+)(in)</text>
        <dbReference type="Rhea" id="RHEA:60364"/>
        <dbReference type="ChEBI" id="CHEBI:15378"/>
        <dbReference type="ChEBI" id="CHEBI:17268"/>
    </reaction>
</comment>
<keyword evidence="4 9" id="KW-0812">Transmembrane</keyword>
<feature type="transmembrane region" description="Helical" evidence="9">
    <location>
        <begin position="393"/>
        <end position="413"/>
    </location>
</feature>
<evidence type="ECO:0000313" key="13">
    <source>
        <dbReference type="Proteomes" id="UP000235388"/>
    </source>
</evidence>
<dbReference type="PANTHER" id="PTHR23503:SF8">
    <property type="entry name" value="FACILITATED GLUCOSE TRANSPORTER PROTEIN 1"/>
    <property type="match status" value="1"/>
</dbReference>
<dbReference type="PANTHER" id="PTHR23503">
    <property type="entry name" value="SOLUTE CARRIER FAMILY 2"/>
    <property type="match status" value="1"/>
</dbReference>
<feature type="transmembrane region" description="Helical" evidence="9">
    <location>
        <begin position="105"/>
        <end position="122"/>
    </location>
</feature>
<dbReference type="PRINTS" id="PR00171">
    <property type="entry name" value="SUGRTRNSPORT"/>
</dbReference>
<keyword evidence="5 9" id="KW-1133">Transmembrane helix</keyword>
<feature type="transmembrane region" description="Helical" evidence="9">
    <location>
        <begin position="364"/>
        <end position="386"/>
    </location>
</feature>
<feature type="region of interest" description="Disordered" evidence="8">
    <location>
        <begin position="227"/>
        <end position="272"/>
    </location>
</feature>
<dbReference type="Proteomes" id="UP000235388">
    <property type="component" value="Unassembled WGS sequence"/>
</dbReference>
<evidence type="ECO:0000256" key="6">
    <source>
        <dbReference type="ARBA" id="ARBA00023136"/>
    </source>
</evidence>
<dbReference type="AlphaFoldDB" id="A0A2N5T041"/>
<gene>
    <name evidence="12" type="ORF">PCANC_06843</name>
    <name evidence="11" type="ORF">PCANC_12437</name>
</gene>
<dbReference type="Gene3D" id="1.20.1250.20">
    <property type="entry name" value="MFS general substrate transporter like domains"/>
    <property type="match status" value="2"/>
</dbReference>
<reference evidence="11 13" key="1">
    <citation type="submission" date="2017-11" db="EMBL/GenBank/DDBJ databases">
        <title>De novo assembly and phasing of dikaryotic genomes from two isolates of Puccinia coronata f. sp. avenae, the causal agent of oat crown rust.</title>
        <authorList>
            <person name="Miller M.E."/>
            <person name="Zhang Y."/>
            <person name="Omidvar V."/>
            <person name="Sperschneider J."/>
            <person name="Schwessinger B."/>
            <person name="Raley C."/>
            <person name="Palmer J.M."/>
            <person name="Garnica D."/>
            <person name="Upadhyaya N."/>
            <person name="Rathjen J."/>
            <person name="Taylor J.M."/>
            <person name="Park R.F."/>
            <person name="Dodds P.N."/>
            <person name="Hirsch C.D."/>
            <person name="Kianian S.F."/>
            <person name="Figueroa M."/>
        </authorList>
    </citation>
    <scope>NUCLEOTIDE SEQUENCE [LARGE SCALE GENOMIC DNA]</scope>
    <source>
        <strain evidence="11">12NC29</strain>
    </source>
</reference>
<keyword evidence="6 9" id="KW-0472">Membrane</keyword>
<feature type="transmembrane region" description="Helical" evidence="9">
    <location>
        <begin position="419"/>
        <end position="444"/>
    </location>
</feature>
<dbReference type="EMBL" id="PGCJ01000053">
    <property type="protein sequence ID" value="PLW54008.1"/>
    <property type="molecule type" value="Genomic_DNA"/>
</dbReference>
<evidence type="ECO:0000256" key="2">
    <source>
        <dbReference type="ARBA" id="ARBA00010992"/>
    </source>
</evidence>
<dbReference type="InterPro" id="IPR036259">
    <property type="entry name" value="MFS_trans_sf"/>
</dbReference>
<dbReference type="InterPro" id="IPR005828">
    <property type="entry name" value="MFS_sugar_transport-like"/>
</dbReference>
<proteinExistence type="inferred from homology"/>
<feature type="transmembrane region" description="Helical" evidence="9">
    <location>
        <begin position="451"/>
        <end position="473"/>
    </location>
</feature>
<evidence type="ECO:0000256" key="8">
    <source>
        <dbReference type="SAM" id="MobiDB-lite"/>
    </source>
</evidence>
<evidence type="ECO:0000256" key="7">
    <source>
        <dbReference type="ARBA" id="ARBA00049119"/>
    </source>
</evidence>
<dbReference type="EMBL" id="PGCJ01000823">
    <property type="protein sequence ID" value="PLW18864.1"/>
    <property type="molecule type" value="Genomic_DNA"/>
</dbReference>
<dbReference type="InterPro" id="IPR045263">
    <property type="entry name" value="GLUT"/>
</dbReference>
<evidence type="ECO:0000313" key="11">
    <source>
        <dbReference type="EMBL" id="PLW18864.1"/>
    </source>
</evidence>
<accession>A0A2N5T041</accession>
<organism evidence="11 13">
    <name type="scientific">Puccinia coronata f. sp. avenae</name>
    <dbReference type="NCBI Taxonomy" id="200324"/>
    <lineage>
        <taxon>Eukaryota</taxon>
        <taxon>Fungi</taxon>
        <taxon>Dikarya</taxon>
        <taxon>Basidiomycota</taxon>
        <taxon>Pucciniomycotina</taxon>
        <taxon>Pucciniomycetes</taxon>
        <taxon>Pucciniales</taxon>
        <taxon>Pucciniaceae</taxon>
        <taxon>Puccinia</taxon>
    </lineage>
</organism>
<comment type="similarity">
    <text evidence="2">Belongs to the major facilitator superfamily. Sugar transporter (TC 2.A.1.1) family.</text>
</comment>
<feature type="transmembrane region" description="Helical" evidence="9">
    <location>
        <begin position="189"/>
        <end position="212"/>
    </location>
</feature>
<protein>
    <recommendedName>
        <fullName evidence="10">Major facilitator superfamily (MFS) profile domain-containing protein</fullName>
    </recommendedName>
</protein>
<evidence type="ECO:0000256" key="4">
    <source>
        <dbReference type="ARBA" id="ARBA00022692"/>
    </source>
</evidence>
<feature type="transmembrane region" description="Helical" evidence="9">
    <location>
        <begin position="128"/>
        <end position="151"/>
    </location>
</feature>
<comment type="subcellular location">
    <subcellularLocation>
        <location evidence="1">Membrane</location>
        <topology evidence="1">Multi-pass membrane protein</topology>
    </subcellularLocation>
</comment>
<dbReference type="PROSITE" id="PS50850">
    <property type="entry name" value="MFS"/>
    <property type="match status" value="1"/>
</dbReference>
<evidence type="ECO:0000313" key="12">
    <source>
        <dbReference type="EMBL" id="PLW54008.1"/>
    </source>
</evidence>
<feature type="transmembrane region" description="Helical" evidence="9">
    <location>
        <begin position="163"/>
        <end position="183"/>
    </location>
</feature>
<feature type="domain" description="Major facilitator superfamily (MFS) profile" evidence="10">
    <location>
        <begin position="18"/>
        <end position="516"/>
    </location>
</feature>
<evidence type="ECO:0000256" key="3">
    <source>
        <dbReference type="ARBA" id="ARBA00022448"/>
    </source>
</evidence>
<comment type="caution">
    <text evidence="11">The sequence shown here is derived from an EMBL/GenBank/DDBJ whole genome shotgun (WGS) entry which is preliminary data.</text>
</comment>
<dbReference type="GO" id="GO:0015149">
    <property type="term" value="F:hexose transmembrane transporter activity"/>
    <property type="evidence" value="ECO:0007669"/>
    <property type="project" value="TreeGrafter"/>
</dbReference>
<dbReference type="GO" id="GO:0016020">
    <property type="term" value="C:membrane"/>
    <property type="evidence" value="ECO:0007669"/>
    <property type="project" value="UniProtKB-SubCell"/>
</dbReference>
<dbReference type="STRING" id="200324.A0A2N5T041"/>
<keyword evidence="13" id="KW-1185">Reference proteome</keyword>
<dbReference type="Pfam" id="PF00083">
    <property type="entry name" value="Sugar_tr"/>
    <property type="match status" value="2"/>
</dbReference>
<evidence type="ECO:0000259" key="10">
    <source>
        <dbReference type="PROSITE" id="PS50850"/>
    </source>
</evidence>